<protein>
    <submittedName>
        <fullName evidence="1">Uncharacterized protein</fullName>
    </submittedName>
</protein>
<name>A0A2R5GH04_9STRA</name>
<dbReference type="InParanoid" id="A0A2R5GH04"/>
<proteinExistence type="predicted"/>
<gene>
    <name evidence="1" type="ORF">FCC1311_063922</name>
</gene>
<organism evidence="1 2">
    <name type="scientific">Hondaea fermentalgiana</name>
    <dbReference type="NCBI Taxonomy" id="2315210"/>
    <lineage>
        <taxon>Eukaryota</taxon>
        <taxon>Sar</taxon>
        <taxon>Stramenopiles</taxon>
        <taxon>Bigyra</taxon>
        <taxon>Labyrinthulomycetes</taxon>
        <taxon>Thraustochytrida</taxon>
        <taxon>Thraustochytriidae</taxon>
        <taxon>Hondaea</taxon>
    </lineage>
</organism>
<keyword evidence="2" id="KW-1185">Reference proteome</keyword>
<dbReference type="Proteomes" id="UP000241890">
    <property type="component" value="Unassembled WGS sequence"/>
</dbReference>
<comment type="caution">
    <text evidence="1">The sequence shown here is derived from an EMBL/GenBank/DDBJ whole genome shotgun (WGS) entry which is preliminary data.</text>
</comment>
<reference evidence="1 2" key="1">
    <citation type="submission" date="2017-12" db="EMBL/GenBank/DDBJ databases">
        <title>Sequencing, de novo assembly and annotation of complete genome of a new Thraustochytrid species, strain FCC1311.</title>
        <authorList>
            <person name="Sedici K."/>
            <person name="Godart F."/>
            <person name="Aiese Cigliano R."/>
            <person name="Sanseverino W."/>
            <person name="Barakat M."/>
            <person name="Ortet P."/>
            <person name="Marechal E."/>
            <person name="Cagnac O."/>
            <person name="Amato A."/>
        </authorList>
    </citation>
    <scope>NUCLEOTIDE SEQUENCE [LARGE SCALE GENOMIC DNA]</scope>
</reference>
<evidence type="ECO:0000313" key="1">
    <source>
        <dbReference type="EMBL" id="GBG30172.1"/>
    </source>
</evidence>
<accession>A0A2R5GH04</accession>
<evidence type="ECO:0000313" key="2">
    <source>
        <dbReference type="Proteomes" id="UP000241890"/>
    </source>
</evidence>
<dbReference type="AlphaFoldDB" id="A0A2R5GH04"/>
<dbReference type="EMBL" id="BEYU01000072">
    <property type="protein sequence ID" value="GBG30172.1"/>
    <property type="molecule type" value="Genomic_DNA"/>
</dbReference>
<sequence>MLARAARSRHVRNTSWESLAAMQQAVTVPAPRTLQSVRALQQAAVPDPIAVQDKLNTNDAELTAEEPFVILDRRGEFFYEPVPCVDSRYPIGDGRPSNDDIDDLLFL</sequence>